<reference evidence="2" key="1">
    <citation type="submission" date="2024-05" db="EMBL/GenBank/DDBJ databases">
        <title>Whole genome shotgun sequence of Streptomyces daghestanicus NBRC 12762.</title>
        <authorList>
            <person name="Komaki H."/>
            <person name="Tamura T."/>
        </authorList>
    </citation>
    <scope>NUCLEOTIDE SEQUENCE</scope>
    <source>
        <strain evidence="2">NBRC 12762</strain>
    </source>
</reference>
<evidence type="ECO:0000313" key="3">
    <source>
        <dbReference type="Proteomes" id="UP001052655"/>
    </source>
</evidence>
<dbReference type="EMBL" id="BNDX01000010">
    <property type="protein sequence ID" value="GHI32200.1"/>
    <property type="molecule type" value="Genomic_DNA"/>
</dbReference>
<evidence type="ECO:0000256" key="1">
    <source>
        <dbReference type="SAM" id="MobiDB-lite"/>
    </source>
</evidence>
<feature type="region of interest" description="Disordered" evidence="1">
    <location>
        <begin position="43"/>
        <end position="83"/>
    </location>
</feature>
<proteinExistence type="predicted"/>
<feature type="compositionally biased region" description="Basic and acidic residues" evidence="1">
    <location>
        <begin position="62"/>
        <end position="83"/>
    </location>
</feature>
<keyword evidence="3" id="KW-1185">Reference proteome</keyword>
<sequence>MQDGTQPPGVGVTGVRVRVGVTRRVRLRIVGLRSVRLCHARDLLPPGRTGRTRSLSPSAREAGVDRSDDPRVVRRAGPEQPER</sequence>
<name>A0ABQ3Q4Q2_9ACTN</name>
<protein>
    <submittedName>
        <fullName evidence="2">Uncharacterized protein</fullName>
    </submittedName>
</protein>
<organism evidence="2 3">
    <name type="scientific">Streptomyces daghestanicus</name>
    <dbReference type="NCBI Taxonomy" id="66885"/>
    <lineage>
        <taxon>Bacteria</taxon>
        <taxon>Bacillati</taxon>
        <taxon>Actinomycetota</taxon>
        <taxon>Actinomycetes</taxon>
        <taxon>Kitasatosporales</taxon>
        <taxon>Streptomycetaceae</taxon>
        <taxon>Streptomyces</taxon>
    </lineage>
</organism>
<evidence type="ECO:0000313" key="2">
    <source>
        <dbReference type="EMBL" id="GHI32200.1"/>
    </source>
</evidence>
<comment type="caution">
    <text evidence="2">The sequence shown here is derived from an EMBL/GenBank/DDBJ whole genome shotgun (WGS) entry which is preliminary data.</text>
</comment>
<dbReference type="Proteomes" id="UP001052655">
    <property type="component" value="Unassembled WGS sequence"/>
</dbReference>
<gene>
    <name evidence="2" type="ORF">Sdagh_39300</name>
</gene>
<accession>A0ABQ3Q4Q2</accession>